<evidence type="ECO:0000256" key="1">
    <source>
        <dbReference type="SAM" id="SignalP"/>
    </source>
</evidence>
<keyword evidence="3" id="KW-1185">Reference proteome</keyword>
<reference evidence="3" key="2">
    <citation type="submission" date="2015-05" db="EMBL/GenBank/DDBJ databases">
        <title>Complete genome sequence of Corynebacterium testudinoris DSM 44614, recovered from necrotic lesions in the mouth of a tortoise.</title>
        <authorList>
            <person name="Ruckert C."/>
            <person name="Albersmeier A."/>
            <person name="Winkler A."/>
            <person name="Tauch A."/>
        </authorList>
    </citation>
    <scope>NUCLEOTIDE SEQUENCE [LARGE SCALE GENOMIC DNA]</scope>
    <source>
        <strain evidence="3">DSM 44614</strain>
    </source>
</reference>
<organism evidence="2 3">
    <name type="scientific">Corynebacterium testudinoris</name>
    <dbReference type="NCBI Taxonomy" id="136857"/>
    <lineage>
        <taxon>Bacteria</taxon>
        <taxon>Bacillati</taxon>
        <taxon>Actinomycetota</taxon>
        <taxon>Actinomycetes</taxon>
        <taxon>Mycobacteriales</taxon>
        <taxon>Corynebacteriaceae</taxon>
        <taxon>Corynebacterium</taxon>
    </lineage>
</organism>
<keyword evidence="1" id="KW-0732">Signal</keyword>
<dbReference type="OrthoDB" id="4412688at2"/>
<dbReference type="InterPro" id="IPR021114">
    <property type="entry name" value="Porin_PorB/PorC"/>
</dbReference>
<proteinExistence type="predicted"/>
<dbReference type="AlphaFoldDB" id="A0A0G3H6C3"/>
<feature type="chain" id="PRO_5002554981" evidence="1">
    <location>
        <begin position="26"/>
        <end position="131"/>
    </location>
</feature>
<sequence>MKISARKTIATIAASSIAFVGLAPAASAFSLGDILTGTGQAVNALNCKDLDNILNTAKLKDGNTTRNGLVKNISGLTKEATGNNIMLSLLGGNTAGKVADRALQCKLVKEDPKELFPGSSQVNDMVAQLSS</sequence>
<dbReference type="Proteomes" id="UP000035540">
    <property type="component" value="Chromosome"/>
</dbReference>
<dbReference type="Pfam" id="PF11565">
    <property type="entry name" value="PorB"/>
    <property type="match status" value="1"/>
</dbReference>
<gene>
    <name evidence="2" type="ORF">CTEST_04235</name>
</gene>
<accession>A0A0G3H6C3</accession>
<dbReference type="PATRIC" id="fig|136857.5.peg.837"/>
<reference evidence="2 3" key="1">
    <citation type="journal article" date="2015" name="Genome Announc.">
        <title>Complete Genome Sequence of the Type Strain Corynebacterium testudinoris DSM 44614, Recovered from Necrotic Lesions in the Mouth of a Tortoise.</title>
        <authorList>
            <person name="Ruckert C."/>
            <person name="Kriete M."/>
            <person name="Jaenicke S."/>
            <person name="Winkler A."/>
            <person name="Tauch A."/>
        </authorList>
    </citation>
    <scope>NUCLEOTIDE SEQUENCE [LARGE SCALE GENOMIC DNA]</scope>
    <source>
        <strain evidence="2 3">DSM 44614</strain>
    </source>
</reference>
<dbReference type="RefSeq" id="WP_047252677.1">
    <property type="nucleotide sequence ID" value="NZ_CP011545.1"/>
</dbReference>
<evidence type="ECO:0000313" key="3">
    <source>
        <dbReference type="Proteomes" id="UP000035540"/>
    </source>
</evidence>
<feature type="signal peptide" evidence="1">
    <location>
        <begin position="1"/>
        <end position="25"/>
    </location>
</feature>
<dbReference type="EMBL" id="CP011545">
    <property type="protein sequence ID" value="AKK08295.1"/>
    <property type="molecule type" value="Genomic_DNA"/>
</dbReference>
<dbReference type="STRING" id="136857.CTEST_04235"/>
<protein>
    <submittedName>
        <fullName evidence="2">Alpha helical Porin B</fullName>
    </submittedName>
</protein>
<evidence type="ECO:0000313" key="2">
    <source>
        <dbReference type="EMBL" id="AKK08295.1"/>
    </source>
</evidence>
<dbReference type="KEGG" id="cted:CTEST_04235"/>
<name>A0A0G3H6C3_9CORY</name>